<dbReference type="PANTHER" id="PTHR12469:SF2">
    <property type="entry name" value="SUCCINATE DEHYDROGENASE ASSEMBLY FACTOR 2, MITOCHONDRIAL"/>
    <property type="match status" value="1"/>
</dbReference>
<evidence type="ECO:0000313" key="5">
    <source>
        <dbReference type="Proteomes" id="UP001165641"/>
    </source>
</evidence>
<accession>A0ABT4ZE17</accession>
<comment type="caution">
    <text evidence="4">The sequence shown here is derived from an EMBL/GenBank/DDBJ whole genome shotgun (WGS) entry which is preliminary data.</text>
</comment>
<reference evidence="4" key="1">
    <citation type="submission" date="2022-12" db="EMBL/GenBank/DDBJ databases">
        <title>Paracoccus onchidii sp. nov., isolated from a marine invertebrate from the South China Sea.</title>
        <authorList>
            <person name="Xu S."/>
            <person name="Liu Z."/>
            <person name="Xu Y."/>
        </authorList>
    </citation>
    <scope>NUCLEOTIDE SEQUENCE</scope>
    <source>
        <strain evidence="4">Z330</strain>
    </source>
</reference>
<dbReference type="RefSeq" id="WP_271888748.1">
    <property type="nucleotide sequence ID" value="NZ_JAQBIE010000009.1"/>
</dbReference>
<evidence type="ECO:0000256" key="3">
    <source>
        <dbReference type="ARBA" id="ARBA00023186"/>
    </source>
</evidence>
<gene>
    <name evidence="4" type="ORF">PAF17_08710</name>
</gene>
<comment type="similarity">
    <text evidence="1">Belongs to the SdhE FAD assembly factor family.</text>
</comment>
<name>A0ABT4ZE17_9RHOB</name>
<keyword evidence="3" id="KW-0143">Chaperone</keyword>
<organism evidence="4 5">
    <name type="scientific">Paracoccus onchidii</name>
    <dbReference type="NCBI Taxonomy" id="3017813"/>
    <lineage>
        <taxon>Bacteria</taxon>
        <taxon>Pseudomonadati</taxon>
        <taxon>Pseudomonadota</taxon>
        <taxon>Alphaproteobacteria</taxon>
        <taxon>Rhodobacterales</taxon>
        <taxon>Paracoccaceae</taxon>
        <taxon>Paracoccus</taxon>
    </lineage>
</organism>
<evidence type="ECO:0000256" key="2">
    <source>
        <dbReference type="ARBA" id="ARBA00019418"/>
    </source>
</evidence>
<proteinExistence type="inferred from homology"/>
<dbReference type="InterPro" id="IPR036714">
    <property type="entry name" value="SDH_sf"/>
</dbReference>
<sequence length="83" mass="9663">MRSWRRGMKEMDLILGRFADECLARLPESRLASYERMLSENDQDLYLWVTRRVTGSTDPDRGPQELAEILDQIAAHAAQRRQA</sequence>
<dbReference type="Pfam" id="PF03937">
    <property type="entry name" value="Sdh5"/>
    <property type="match status" value="1"/>
</dbReference>
<dbReference type="SUPFAM" id="SSF109910">
    <property type="entry name" value="YgfY-like"/>
    <property type="match status" value="1"/>
</dbReference>
<dbReference type="Gene3D" id="1.10.150.250">
    <property type="entry name" value="Flavinator of succinate dehydrogenase"/>
    <property type="match status" value="1"/>
</dbReference>
<dbReference type="EMBL" id="JAQBIE010000009">
    <property type="protein sequence ID" value="MDB6177594.1"/>
    <property type="molecule type" value="Genomic_DNA"/>
</dbReference>
<dbReference type="InterPro" id="IPR005631">
    <property type="entry name" value="SDH"/>
</dbReference>
<dbReference type="Proteomes" id="UP001165641">
    <property type="component" value="Unassembled WGS sequence"/>
</dbReference>
<keyword evidence="5" id="KW-1185">Reference proteome</keyword>
<dbReference type="PANTHER" id="PTHR12469">
    <property type="entry name" value="PROTEIN EMI5 HOMOLOG, MITOCHONDRIAL"/>
    <property type="match status" value="1"/>
</dbReference>
<evidence type="ECO:0000313" key="4">
    <source>
        <dbReference type="EMBL" id="MDB6177594.1"/>
    </source>
</evidence>
<evidence type="ECO:0000256" key="1">
    <source>
        <dbReference type="ARBA" id="ARBA00008571"/>
    </source>
</evidence>
<protein>
    <recommendedName>
        <fullName evidence="2">FAD assembly factor SdhE</fullName>
    </recommendedName>
</protein>